<dbReference type="InterPro" id="IPR020538">
    <property type="entry name" value="Hydgase_Ni_incorp_HypA/HybF_CS"/>
</dbReference>
<dbReference type="GO" id="GO:0008270">
    <property type="term" value="F:zinc ion binding"/>
    <property type="evidence" value="ECO:0007669"/>
    <property type="project" value="UniProtKB-UniRule"/>
</dbReference>
<sequence length="109" mass="11928">MHEMSITQSIVDAVCERAAGRRVRRVSVQVGALCAVVPDSMQFCFELVTEGTVMENARLDIDQPPGLARCHSCGSEFELRDLILLCPCGSADVEILAGRELRIMSMEVS</sequence>
<dbReference type="Pfam" id="PF01155">
    <property type="entry name" value="HypA"/>
    <property type="match status" value="1"/>
</dbReference>
<keyword evidence="4 5" id="KW-0862">Zinc</keyword>
<comment type="similarity">
    <text evidence="1 5">Belongs to the HypA/HybF family.</text>
</comment>
<dbReference type="EMBL" id="FNAB01000004">
    <property type="protein sequence ID" value="SDD43320.1"/>
    <property type="molecule type" value="Genomic_DNA"/>
</dbReference>
<evidence type="ECO:0000256" key="2">
    <source>
        <dbReference type="ARBA" id="ARBA00022596"/>
    </source>
</evidence>
<comment type="function">
    <text evidence="5">Involved in the maturation of [NiFe] hydrogenases. Required for nickel insertion into the metal center of the hydrogenase.</text>
</comment>
<evidence type="ECO:0000313" key="7">
    <source>
        <dbReference type="Proteomes" id="UP000199417"/>
    </source>
</evidence>
<keyword evidence="2 5" id="KW-0533">Nickel</keyword>
<dbReference type="PANTHER" id="PTHR34535:SF3">
    <property type="entry name" value="HYDROGENASE MATURATION FACTOR HYPA"/>
    <property type="match status" value="1"/>
</dbReference>
<keyword evidence="7" id="KW-1185">Reference proteome</keyword>
<dbReference type="GO" id="GO:0016151">
    <property type="term" value="F:nickel cation binding"/>
    <property type="evidence" value="ECO:0007669"/>
    <property type="project" value="UniProtKB-UniRule"/>
</dbReference>
<dbReference type="STRING" id="168276.SAMN05444580_104260"/>
<feature type="binding site" evidence="5">
    <location>
        <position position="2"/>
    </location>
    <ligand>
        <name>Ni(2+)</name>
        <dbReference type="ChEBI" id="CHEBI:49786"/>
    </ligand>
</feature>
<protein>
    <recommendedName>
        <fullName evidence="5">Hydrogenase maturation factor HypA</fullName>
    </recommendedName>
</protein>
<gene>
    <name evidence="5" type="primary">hypA</name>
    <name evidence="6" type="ORF">SAMN05444580_104260</name>
</gene>
<organism evidence="6 7">
    <name type="scientific">Rhodococcus tukisamuensis</name>
    <dbReference type="NCBI Taxonomy" id="168276"/>
    <lineage>
        <taxon>Bacteria</taxon>
        <taxon>Bacillati</taxon>
        <taxon>Actinomycetota</taxon>
        <taxon>Actinomycetes</taxon>
        <taxon>Mycobacteriales</taxon>
        <taxon>Nocardiaceae</taxon>
        <taxon>Rhodococcus</taxon>
    </lineage>
</organism>
<dbReference type="PANTHER" id="PTHR34535">
    <property type="entry name" value="HYDROGENASE MATURATION FACTOR HYPA"/>
    <property type="match status" value="1"/>
</dbReference>
<evidence type="ECO:0000256" key="1">
    <source>
        <dbReference type="ARBA" id="ARBA00010748"/>
    </source>
</evidence>
<dbReference type="GO" id="GO:0051604">
    <property type="term" value="P:protein maturation"/>
    <property type="evidence" value="ECO:0007669"/>
    <property type="project" value="InterPro"/>
</dbReference>
<name>A0A1G6UPG6_9NOCA</name>
<feature type="binding site" evidence="5">
    <location>
        <position position="73"/>
    </location>
    <ligand>
        <name>Zn(2+)</name>
        <dbReference type="ChEBI" id="CHEBI:29105"/>
    </ligand>
</feature>
<dbReference type="PROSITE" id="PS01249">
    <property type="entry name" value="HYPA"/>
    <property type="match status" value="1"/>
</dbReference>
<feature type="binding site" evidence="5">
    <location>
        <position position="86"/>
    </location>
    <ligand>
        <name>Zn(2+)</name>
        <dbReference type="ChEBI" id="CHEBI:29105"/>
    </ligand>
</feature>
<dbReference type="PIRSF" id="PIRSF004761">
    <property type="entry name" value="Hydrgn_mat_HypA"/>
    <property type="match status" value="1"/>
</dbReference>
<evidence type="ECO:0000256" key="3">
    <source>
        <dbReference type="ARBA" id="ARBA00022723"/>
    </source>
</evidence>
<dbReference type="AlphaFoldDB" id="A0A1G6UPG6"/>
<dbReference type="HAMAP" id="MF_00213">
    <property type="entry name" value="HypA_HybF"/>
    <property type="match status" value="1"/>
</dbReference>
<reference evidence="6 7" key="1">
    <citation type="submission" date="2016-10" db="EMBL/GenBank/DDBJ databases">
        <authorList>
            <person name="de Groot N.N."/>
        </authorList>
    </citation>
    <scope>NUCLEOTIDE SEQUENCE [LARGE SCALE GENOMIC DNA]</scope>
    <source>
        <strain evidence="6 7">JCM 11308</strain>
    </source>
</reference>
<dbReference type="InterPro" id="IPR000688">
    <property type="entry name" value="HypA/HybF"/>
</dbReference>
<proteinExistence type="inferred from homology"/>
<keyword evidence="3 5" id="KW-0479">Metal-binding</keyword>
<dbReference type="Gene3D" id="3.30.2320.80">
    <property type="match status" value="1"/>
</dbReference>
<evidence type="ECO:0000313" key="6">
    <source>
        <dbReference type="EMBL" id="SDD43320.1"/>
    </source>
</evidence>
<feature type="binding site" evidence="5">
    <location>
        <position position="88"/>
    </location>
    <ligand>
        <name>Zn(2+)</name>
        <dbReference type="ChEBI" id="CHEBI:29105"/>
    </ligand>
</feature>
<feature type="binding site" evidence="5">
    <location>
        <position position="70"/>
    </location>
    <ligand>
        <name>Zn(2+)</name>
        <dbReference type="ChEBI" id="CHEBI:29105"/>
    </ligand>
</feature>
<dbReference type="NCBIfam" id="TIGR00100">
    <property type="entry name" value="hypA"/>
    <property type="match status" value="1"/>
</dbReference>
<evidence type="ECO:0000256" key="4">
    <source>
        <dbReference type="ARBA" id="ARBA00022833"/>
    </source>
</evidence>
<evidence type="ECO:0000256" key="5">
    <source>
        <dbReference type="HAMAP-Rule" id="MF_00213"/>
    </source>
</evidence>
<dbReference type="RefSeq" id="WP_072845277.1">
    <property type="nucleotide sequence ID" value="NZ_FNAB01000004.1"/>
</dbReference>
<accession>A0A1G6UPG6</accession>
<dbReference type="Proteomes" id="UP000199417">
    <property type="component" value="Unassembled WGS sequence"/>
</dbReference>